<evidence type="ECO:0000313" key="2">
    <source>
        <dbReference type="EMBL" id="WLQ41520.1"/>
    </source>
</evidence>
<feature type="region of interest" description="Disordered" evidence="1">
    <location>
        <begin position="1"/>
        <end position="41"/>
    </location>
</feature>
<dbReference type="Proteomes" id="UP001229952">
    <property type="component" value="Chromosome"/>
</dbReference>
<gene>
    <name evidence="2" type="ORF">P8A22_16950</name>
</gene>
<proteinExistence type="predicted"/>
<protein>
    <submittedName>
        <fullName evidence="2">Uncharacterized protein</fullName>
    </submittedName>
</protein>
<feature type="compositionally biased region" description="Gly residues" evidence="1">
    <location>
        <begin position="19"/>
        <end position="29"/>
    </location>
</feature>
<evidence type="ECO:0000313" key="3">
    <source>
        <dbReference type="Proteomes" id="UP001229952"/>
    </source>
</evidence>
<keyword evidence="3" id="KW-1185">Reference proteome</keyword>
<sequence length="65" mass="7182">MPQYSPERVHDEIDQPSGLPGGVAGGAGEEGPQQHHGVERRVRRELLERWPRWTPSSHGPHVALG</sequence>
<reference evidence="2 3" key="1">
    <citation type="submission" date="2023-03" db="EMBL/GenBank/DDBJ databases">
        <title>Isolation and description of six Streptomyces strains from soil environments, able to metabolize different microbial glucans.</title>
        <authorList>
            <person name="Widen T."/>
            <person name="Larsbrink J."/>
        </authorList>
    </citation>
    <scope>NUCLEOTIDE SEQUENCE [LARGE SCALE GENOMIC DNA]</scope>
    <source>
        <strain evidence="2 3">Mut2</strain>
    </source>
</reference>
<evidence type="ECO:0000256" key="1">
    <source>
        <dbReference type="SAM" id="MobiDB-lite"/>
    </source>
</evidence>
<organism evidence="2 3">
    <name type="scientific">Streptomyces laculatispora</name>
    <dbReference type="NCBI Taxonomy" id="887464"/>
    <lineage>
        <taxon>Bacteria</taxon>
        <taxon>Bacillati</taxon>
        <taxon>Actinomycetota</taxon>
        <taxon>Actinomycetes</taxon>
        <taxon>Kitasatosporales</taxon>
        <taxon>Streptomycetaceae</taxon>
        <taxon>Streptomyces</taxon>
    </lineage>
</organism>
<accession>A0ABY9I3V8</accession>
<feature type="compositionally biased region" description="Basic and acidic residues" evidence="1">
    <location>
        <begin position="32"/>
        <end position="41"/>
    </location>
</feature>
<name>A0ABY9I3V8_9ACTN</name>
<dbReference type="RefSeq" id="WP_306088340.1">
    <property type="nucleotide sequence ID" value="NZ_CP120992.1"/>
</dbReference>
<dbReference type="EMBL" id="CP120992">
    <property type="protein sequence ID" value="WLQ41520.1"/>
    <property type="molecule type" value="Genomic_DNA"/>
</dbReference>